<evidence type="ECO:0000256" key="6">
    <source>
        <dbReference type="ARBA" id="ARBA00022989"/>
    </source>
</evidence>
<accession>A0A1E5IRY7</accession>
<evidence type="ECO:0000256" key="5">
    <source>
        <dbReference type="ARBA" id="ARBA00022801"/>
    </source>
</evidence>
<dbReference type="SMART" id="SM00014">
    <property type="entry name" value="acidPPc"/>
    <property type="match status" value="1"/>
</dbReference>
<evidence type="ECO:0000256" key="4">
    <source>
        <dbReference type="ARBA" id="ARBA00022692"/>
    </source>
</evidence>
<evidence type="ECO:0000256" key="8">
    <source>
        <dbReference type="ARBA" id="ARBA00032707"/>
    </source>
</evidence>
<feature type="domain" description="Phosphatidic acid phosphatase type 2/haloperoxidase" evidence="11">
    <location>
        <begin position="56"/>
        <end position="171"/>
    </location>
</feature>
<dbReference type="GO" id="GO:0050380">
    <property type="term" value="F:undecaprenyl-diphosphatase activity"/>
    <property type="evidence" value="ECO:0007669"/>
    <property type="project" value="UniProtKB-EC"/>
</dbReference>
<keyword evidence="6 10" id="KW-1133">Transmembrane helix</keyword>
<proteinExistence type="predicted"/>
<dbReference type="AlphaFoldDB" id="A0A1E5IRY7"/>
<evidence type="ECO:0000256" key="2">
    <source>
        <dbReference type="ARBA" id="ARBA00012374"/>
    </source>
</evidence>
<dbReference type="PANTHER" id="PTHR14969:SF62">
    <property type="entry name" value="DECAPRENYLPHOSPHORYL-5-PHOSPHORIBOSE PHOSPHATASE RV3807C-RELATED"/>
    <property type="match status" value="1"/>
</dbReference>
<dbReference type="OrthoDB" id="9780507at2"/>
<dbReference type="RefSeq" id="WP_069671505.1">
    <property type="nucleotide sequence ID" value="NZ_MCBT01000043.1"/>
</dbReference>
<dbReference type="SUPFAM" id="SSF48317">
    <property type="entry name" value="Acid phosphatase/Vanadium-dependent haloperoxidase"/>
    <property type="match status" value="1"/>
</dbReference>
<dbReference type="EC" id="3.6.1.27" evidence="2"/>
<keyword evidence="3" id="KW-1003">Cell membrane</keyword>
<keyword evidence="4 10" id="KW-0812">Transmembrane</keyword>
<dbReference type="PANTHER" id="PTHR14969">
    <property type="entry name" value="SPHINGOSINE-1-PHOSPHATE PHOSPHOHYDROLASE"/>
    <property type="match status" value="1"/>
</dbReference>
<feature type="transmembrane region" description="Helical" evidence="10">
    <location>
        <begin position="57"/>
        <end position="76"/>
    </location>
</feature>
<dbReference type="Proteomes" id="UP000095230">
    <property type="component" value="Unassembled WGS sequence"/>
</dbReference>
<comment type="catalytic activity">
    <reaction evidence="9">
        <text>di-trans,octa-cis-undecaprenyl diphosphate + H2O = di-trans,octa-cis-undecaprenyl phosphate + phosphate + H(+)</text>
        <dbReference type="Rhea" id="RHEA:28094"/>
        <dbReference type="ChEBI" id="CHEBI:15377"/>
        <dbReference type="ChEBI" id="CHEBI:15378"/>
        <dbReference type="ChEBI" id="CHEBI:43474"/>
        <dbReference type="ChEBI" id="CHEBI:58405"/>
        <dbReference type="ChEBI" id="CHEBI:60392"/>
        <dbReference type="EC" id="3.6.1.27"/>
    </reaction>
</comment>
<evidence type="ECO:0000256" key="9">
    <source>
        <dbReference type="ARBA" id="ARBA00047594"/>
    </source>
</evidence>
<evidence type="ECO:0000256" key="7">
    <source>
        <dbReference type="ARBA" id="ARBA00023136"/>
    </source>
</evidence>
<dbReference type="STRING" id="23.BEL05_13800"/>
<evidence type="ECO:0000259" key="11">
    <source>
        <dbReference type="SMART" id="SM00014"/>
    </source>
</evidence>
<dbReference type="Pfam" id="PF01569">
    <property type="entry name" value="PAP2"/>
    <property type="match status" value="1"/>
</dbReference>
<sequence length="175" mass="19039">MFESIAKLDRQIFTLINDFGCKYRLRVAARLVSKSGDGPIYLYLSVCLLLVHPSGQLLFNSALAAFIVELPLYLILKNTIRRTRPCYQAVLNAGSKPVHFEPSDKFSLPSGHTAAAFVMASALASVYPSIAVMVFLWAGLIGLSRIILGVHYPLDIAAGATLGVMSFNLCMPFVA</sequence>
<feature type="transmembrane region" description="Helical" evidence="10">
    <location>
        <begin position="152"/>
        <end position="174"/>
    </location>
</feature>
<comment type="caution">
    <text evidence="12">The sequence shown here is derived from an EMBL/GenBank/DDBJ whole genome shotgun (WGS) entry which is preliminary data.</text>
</comment>
<dbReference type="InterPro" id="IPR036938">
    <property type="entry name" value="PAP2/HPO_sf"/>
</dbReference>
<comment type="subcellular location">
    <subcellularLocation>
        <location evidence="1">Cell membrane</location>
        <topology evidence="1">Multi-pass membrane protein</topology>
    </subcellularLocation>
</comment>
<name>A0A1E5IRY7_SHECO</name>
<organism evidence="12 13">
    <name type="scientific">Shewanella colwelliana</name>
    <name type="common">Alteromonas colwelliana</name>
    <dbReference type="NCBI Taxonomy" id="23"/>
    <lineage>
        <taxon>Bacteria</taxon>
        <taxon>Pseudomonadati</taxon>
        <taxon>Pseudomonadota</taxon>
        <taxon>Gammaproteobacteria</taxon>
        <taxon>Alteromonadales</taxon>
        <taxon>Shewanellaceae</taxon>
        <taxon>Shewanella</taxon>
    </lineage>
</organism>
<protein>
    <recommendedName>
        <fullName evidence="2">undecaprenyl-diphosphate phosphatase</fullName>
        <ecNumber evidence="2">3.6.1.27</ecNumber>
    </recommendedName>
    <alternativeName>
        <fullName evidence="8">Undecaprenyl pyrophosphate phosphatase</fullName>
    </alternativeName>
</protein>
<keyword evidence="5" id="KW-0378">Hydrolase</keyword>
<dbReference type="InterPro" id="IPR000326">
    <property type="entry name" value="PAP2/HPO"/>
</dbReference>
<gene>
    <name evidence="12" type="ORF">BEL05_13800</name>
</gene>
<feature type="transmembrane region" description="Helical" evidence="10">
    <location>
        <begin position="31"/>
        <end position="51"/>
    </location>
</feature>
<reference evidence="12 13" key="1">
    <citation type="submission" date="2016-07" db="EMBL/GenBank/DDBJ databases">
        <title>Whole-genome of two Shewanella species isolated from a digestive organ of sea cucumber Apostichopus japonicus Selenka 1867.</title>
        <authorList>
            <person name="Hong H.-H."/>
            <person name="Choi H."/>
            <person name="Cheon S."/>
            <person name="Oh J.-S."/>
            <person name="Lee H.-G."/>
            <person name="Park C."/>
        </authorList>
    </citation>
    <scope>NUCLEOTIDE SEQUENCE [LARGE SCALE GENOMIC DNA]</scope>
    <source>
        <strain evidence="12 13">CSB03KR</strain>
    </source>
</reference>
<evidence type="ECO:0000256" key="3">
    <source>
        <dbReference type="ARBA" id="ARBA00022475"/>
    </source>
</evidence>
<evidence type="ECO:0000256" key="1">
    <source>
        <dbReference type="ARBA" id="ARBA00004651"/>
    </source>
</evidence>
<feature type="transmembrane region" description="Helical" evidence="10">
    <location>
        <begin position="114"/>
        <end position="140"/>
    </location>
</feature>
<evidence type="ECO:0000256" key="10">
    <source>
        <dbReference type="SAM" id="Phobius"/>
    </source>
</evidence>
<dbReference type="Gene3D" id="1.20.144.10">
    <property type="entry name" value="Phosphatidic acid phosphatase type 2/haloperoxidase"/>
    <property type="match status" value="1"/>
</dbReference>
<evidence type="ECO:0000313" key="13">
    <source>
        <dbReference type="Proteomes" id="UP000095230"/>
    </source>
</evidence>
<dbReference type="EMBL" id="MCBT01000043">
    <property type="protein sequence ID" value="OEG73335.1"/>
    <property type="molecule type" value="Genomic_DNA"/>
</dbReference>
<keyword evidence="7 10" id="KW-0472">Membrane</keyword>
<evidence type="ECO:0000313" key="12">
    <source>
        <dbReference type="EMBL" id="OEG73335.1"/>
    </source>
</evidence>
<dbReference type="GO" id="GO:0005886">
    <property type="term" value="C:plasma membrane"/>
    <property type="evidence" value="ECO:0007669"/>
    <property type="project" value="UniProtKB-SubCell"/>
</dbReference>